<reference evidence="1 2" key="1">
    <citation type="submission" date="2014-08" db="EMBL/GenBank/DDBJ databases">
        <authorList>
            <person name="Bunnell A."/>
            <person name="Chain P.S."/>
            <person name="Chertkov O."/>
            <person name="Currie B.J."/>
            <person name="Daligault H.E."/>
            <person name="Davenport K.W."/>
            <person name="Davis C."/>
            <person name="Gleasner C.D."/>
            <person name="Johnson S.L."/>
            <person name="Kaestli M."/>
            <person name="Koren S."/>
            <person name="Kunde Y.A."/>
            <person name="Mayo M."/>
            <person name="McMurry K.K."/>
            <person name="Price E.P."/>
            <person name="Reitenga K.G."/>
            <person name="Robison R."/>
            <person name="Rosovitz M.J."/>
            <person name="Sarovich D.S."/>
            <person name="Teshima H."/>
        </authorList>
    </citation>
    <scope>NUCLEOTIDE SEQUENCE [LARGE SCALE GENOMIC DNA]</scope>
    <source>
        <strain evidence="1 2">MSHR44</strain>
    </source>
</reference>
<comment type="caution">
    <text evidence="1">The sequence shown here is derived from an EMBL/GenBank/DDBJ whole genome shotgun (WGS) entry which is preliminary data.</text>
</comment>
<dbReference type="Proteomes" id="UP000030475">
    <property type="component" value="Unassembled WGS sequence"/>
</dbReference>
<evidence type="ECO:0000313" key="2">
    <source>
        <dbReference type="Proteomes" id="UP000030475"/>
    </source>
</evidence>
<accession>A0AA40JCS7</accession>
<name>A0AA40JCS7_BURPE</name>
<protein>
    <submittedName>
        <fullName evidence="1">Uncharacterized protein</fullName>
    </submittedName>
</protein>
<proteinExistence type="predicted"/>
<sequence>MSIKGKTGTIHGVEVRARQSTQQPTVKVTTQSPAGRKAILNAAKTVYEQHHSVIQALAKR</sequence>
<organism evidence="1 2">
    <name type="scientific">Burkholderia pseudomallei</name>
    <name type="common">Pseudomonas pseudomallei</name>
    <dbReference type="NCBI Taxonomy" id="28450"/>
    <lineage>
        <taxon>Bacteria</taxon>
        <taxon>Pseudomonadati</taxon>
        <taxon>Pseudomonadota</taxon>
        <taxon>Betaproteobacteria</taxon>
        <taxon>Burkholderiales</taxon>
        <taxon>Burkholderiaceae</taxon>
        <taxon>Burkholderia</taxon>
        <taxon>pseudomallei group</taxon>
    </lineage>
</organism>
<gene>
    <name evidence="1" type="ORF">Y036_626</name>
</gene>
<dbReference type="EMBL" id="JQIM01000010">
    <property type="protein sequence ID" value="KGX08055.1"/>
    <property type="molecule type" value="Genomic_DNA"/>
</dbReference>
<dbReference type="RefSeq" id="WP_154822016.1">
    <property type="nucleotide sequence ID" value="NZ_CP071762.1"/>
</dbReference>
<dbReference type="AlphaFoldDB" id="A0AA40JCS7"/>
<evidence type="ECO:0000313" key="1">
    <source>
        <dbReference type="EMBL" id="KGX08055.1"/>
    </source>
</evidence>